<organism evidence="1 2">
    <name type="scientific">Xenopus laevis</name>
    <name type="common">African clawed frog</name>
    <dbReference type="NCBI Taxonomy" id="8355"/>
    <lineage>
        <taxon>Eukaryota</taxon>
        <taxon>Metazoa</taxon>
        <taxon>Chordata</taxon>
        <taxon>Craniata</taxon>
        <taxon>Vertebrata</taxon>
        <taxon>Euteleostomi</taxon>
        <taxon>Amphibia</taxon>
        <taxon>Batrachia</taxon>
        <taxon>Anura</taxon>
        <taxon>Pipoidea</taxon>
        <taxon>Pipidae</taxon>
        <taxon>Xenopodinae</taxon>
        <taxon>Xenopus</taxon>
        <taxon>Xenopus</taxon>
    </lineage>
</organism>
<protein>
    <submittedName>
        <fullName evidence="1">Uncharacterized protein</fullName>
    </submittedName>
</protein>
<evidence type="ECO:0000313" key="2">
    <source>
        <dbReference type="Proteomes" id="UP000694892"/>
    </source>
</evidence>
<name>A0A974DFR7_XENLA</name>
<evidence type="ECO:0000313" key="1">
    <source>
        <dbReference type="EMBL" id="OCT90300.1"/>
    </source>
</evidence>
<gene>
    <name evidence="1" type="ORF">XELAEV_18018913mg</name>
</gene>
<dbReference type="AlphaFoldDB" id="A0A974DFR7"/>
<dbReference type="Proteomes" id="UP000694892">
    <property type="component" value="Chromosome 3L"/>
</dbReference>
<sequence>MIYSIFNTPIPKHPSTALLCKKPDALTSHQFQLFLLIMTAAKQTIAKAWKTKHISIEVTKGKIDWIMVQEKMSSILLDTHQKYLLVWSPWIEYRFGTNYPTAFLSI</sequence>
<reference evidence="2" key="1">
    <citation type="journal article" date="2016" name="Nature">
        <title>Genome evolution in the allotetraploid frog Xenopus laevis.</title>
        <authorList>
            <person name="Session A.M."/>
            <person name="Uno Y."/>
            <person name="Kwon T."/>
            <person name="Chapman J.A."/>
            <person name="Toyoda A."/>
            <person name="Takahashi S."/>
            <person name="Fukui A."/>
            <person name="Hikosaka A."/>
            <person name="Suzuki A."/>
            <person name="Kondo M."/>
            <person name="van Heeringen S.J."/>
            <person name="Quigley I."/>
            <person name="Heinz S."/>
            <person name="Ogino H."/>
            <person name="Ochi H."/>
            <person name="Hellsten U."/>
            <person name="Lyons J.B."/>
            <person name="Simakov O."/>
            <person name="Putnam N."/>
            <person name="Stites J."/>
            <person name="Kuroki Y."/>
            <person name="Tanaka T."/>
            <person name="Michiue T."/>
            <person name="Watanabe M."/>
            <person name="Bogdanovic O."/>
            <person name="Lister R."/>
            <person name="Georgiou G."/>
            <person name="Paranjpe S.S."/>
            <person name="van Kruijsbergen I."/>
            <person name="Shu S."/>
            <person name="Carlson J."/>
            <person name="Kinoshita T."/>
            <person name="Ohta Y."/>
            <person name="Mawaribuchi S."/>
            <person name="Jenkins J."/>
            <person name="Grimwood J."/>
            <person name="Schmutz J."/>
            <person name="Mitros T."/>
            <person name="Mozaffari S.V."/>
            <person name="Suzuki Y."/>
            <person name="Haramoto Y."/>
            <person name="Yamamoto T.S."/>
            <person name="Takagi C."/>
            <person name="Heald R."/>
            <person name="Miller K."/>
            <person name="Haudenschild C."/>
            <person name="Kitzman J."/>
            <person name="Nakayama T."/>
            <person name="Izutsu Y."/>
            <person name="Robert J."/>
            <person name="Fortriede J."/>
            <person name="Burns K."/>
            <person name="Lotay V."/>
            <person name="Karimi K."/>
            <person name="Yasuoka Y."/>
            <person name="Dichmann D.S."/>
            <person name="Flajnik M.F."/>
            <person name="Houston D.W."/>
            <person name="Shendure J."/>
            <person name="DuPasquier L."/>
            <person name="Vize P.D."/>
            <person name="Zorn A.M."/>
            <person name="Ito M."/>
            <person name="Marcotte E.M."/>
            <person name="Wallingford J.B."/>
            <person name="Ito Y."/>
            <person name="Asashima M."/>
            <person name="Ueno N."/>
            <person name="Matsuda Y."/>
            <person name="Veenstra G.J."/>
            <person name="Fujiyama A."/>
            <person name="Harland R.M."/>
            <person name="Taira M."/>
            <person name="Rokhsar D.S."/>
        </authorList>
    </citation>
    <scope>NUCLEOTIDE SEQUENCE [LARGE SCALE GENOMIC DNA]</scope>
    <source>
        <strain evidence="2">J</strain>
    </source>
</reference>
<dbReference type="EMBL" id="CM004470">
    <property type="protein sequence ID" value="OCT90300.1"/>
    <property type="molecule type" value="Genomic_DNA"/>
</dbReference>
<accession>A0A974DFR7</accession>
<proteinExistence type="predicted"/>